<keyword evidence="5" id="KW-1185">Reference proteome</keyword>
<dbReference type="InterPro" id="IPR036291">
    <property type="entry name" value="NAD(P)-bd_dom_sf"/>
</dbReference>
<comment type="caution">
    <text evidence="4">The sequence shown here is derived from an EMBL/GenBank/DDBJ whole genome shotgun (WGS) entry which is preliminary data.</text>
</comment>
<accession>A0A0W0Y0N3</accession>
<dbReference type="Gene3D" id="3.40.50.720">
    <property type="entry name" value="NAD(P)-binding Rossmann-like Domain"/>
    <property type="match status" value="1"/>
</dbReference>
<dbReference type="OrthoDB" id="9801773at2"/>
<evidence type="ECO:0000259" key="3">
    <source>
        <dbReference type="Pfam" id="PF08338"/>
    </source>
</evidence>
<comment type="similarity">
    <text evidence="1">Belongs to the NAD(P)-dependent epimerase/dehydratase family. SDR39U1 subfamily.</text>
</comment>
<evidence type="ECO:0000259" key="2">
    <source>
        <dbReference type="Pfam" id="PF01370"/>
    </source>
</evidence>
<reference evidence="4 5" key="1">
    <citation type="submission" date="2015-11" db="EMBL/GenBank/DDBJ databases">
        <title>Genomic analysis of 38 Legionella species identifies large and diverse effector repertoires.</title>
        <authorList>
            <person name="Burstein D."/>
            <person name="Amaro F."/>
            <person name="Zusman T."/>
            <person name="Lifshitz Z."/>
            <person name="Cohen O."/>
            <person name="Gilbert J.A."/>
            <person name="Pupko T."/>
            <person name="Shuman H.A."/>
            <person name="Segal G."/>
        </authorList>
    </citation>
    <scope>NUCLEOTIDE SEQUENCE [LARGE SCALE GENOMIC DNA]</scope>
    <source>
        <strain evidence="4 5">CDC#1442-AUS-E</strain>
    </source>
</reference>
<dbReference type="STRING" id="45073.Lqui_1535"/>
<dbReference type="PATRIC" id="fig|45073.5.peg.1622"/>
<dbReference type="RefSeq" id="WP_058507642.1">
    <property type="nucleotide sequence ID" value="NZ_CAAAIK010000001.1"/>
</dbReference>
<evidence type="ECO:0000256" key="1">
    <source>
        <dbReference type="ARBA" id="ARBA00009353"/>
    </source>
</evidence>
<gene>
    <name evidence="4" type="ORF">Lqui_1535</name>
</gene>
<name>A0A0W0Y0N3_9GAMM</name>
<proteinExistence type="inferred from homology"/>
<dbReference type="Pfam" id="PF08338">
    <property type="entry name" value="DUF1731"/>
    <property type="match status" value="1"/>
</dbReference>
<feature type="domain" description="DUF1731" evidence="3">
    <location>
        <begin position="256"/>
        <end position="302"/>
    </location>
</feature>
<evidence type="ECO:0000313" key="4">
    <source>
        <dbReference type="EMBL" id="KTD50210.1"/>
    </source>
</evidence>
<organism evidence="4 5">
    <name type="scientific">Legionella quinlivanii</name>
    <dbReference type="NCBI Taxonomy" id="45073"/>
    <lineage>
        <taxon>Bacteria</taxon>
        <taxon>Pseudomonadati</taxon>
        <taxon>Pseudomonadota</taxon>
        <taxon>Gammaproteobacteria</taxon>
        <taxon>Legionellales</taxon>
        <taxon>Legionellaceae</taxon>
        <taxon>Legionella</taxon>
    </lineage>
</organism>
<dbReference type="AlphaFoldDB" id="A0A0W0Y0N3"/>
<protein>
    <submittedName>
        <fullName evidence="4">Nucleoside-diphosphate sugar epimerase</fullName>
    </submittedName>
</protein>
<dbReference type="Pfam" id="PF01370">
    <property type="entry name" value="Epimerase"/>
    <property type="match status" value="1"/>
</dbReference>
<dbReference type="SUPFAM" id="SSF51735">
    <property type="entry name" value="NAD(P)-binding Rossmann-fold domains"/>
    <property type="match status" value="1"/>
</dbReference>
<dbReference type="InterPro" id="IPR013549">
    <property type="entry name" value="DUF1731"/>
</dbReference>
<dbReference type="Proteomes" id="UP000054618">
    <property type="component" value="Unassembled WGS sequence"/>
</dbReference>
<sequence length="307" mass="34288">MNILIAGASGLIGRKLVSAFCTEHQITVLGRNLQTLQMQFPESVKHLAWEQLDSVDPNSFDTLINLCGRNISSLRWNNTIKQDIINSRVQSNRTLIDWLLKHQARPHYFCANAVGIYGTQSQNESQAFDENSAIDDESPHDFLSEVGIRWEQSLQAAIEADIPVTITRFGVVLSPDGGMLGQLTPVFKLGIGSILGKGQQVISWVDMQDVIGAYQFLLANPGITGPVNICSPEPVTQEIFAKTLARVLKRPLLFRIPAWVIKLLFGQMGECLLLSGQRVLPNRLMDNGYQFQYPELEDALEHQLVYK</sequence>
<evidence type="ECO:0000313" key="5">
    <source>
        <dbReference type="Proteomes" id="UP000054618"/>
    </source>
</evidence>
<dbReference type="InterPro" id="IPR010099">
    <property type="entry name" value="SDR39U1"/>
</dbReference>
<dbReference type="PANTHER" id="PTHR11092">
    <property type="entry name" value="SUGAR NUCLEOTIDE EPIMERASE RELATED"/>
    <property type="match status" value="1"/>
</dbReference>
<feature type="domain" description="NAD-dependent epimerase/dehydratase" evidence="2">
    <location>
        <begin position="3"/>
        <end position="221"/>
    </location>
</feature>
<dbReference type="NCBIfam" id="TIGR01777">
    <property type="entry name" value="yfcH"/>
    <property type="match status" value="1"/>
</dbReference>
<dbReference type="PANTHER" id="PTHR11092:SF0">
    <property type="entry name" value="EPIMERASE FAMILY PROTEIN SDR39U1"/>
    <property type="match status" value="1"/>
</dbReference>
<dbReference type="InterPro" id="IPR001509">
    <property type="entry name" value="Epimerase_deHydtase"/>
</dbReference>
<dbReference type="EMBL" id="LNYS01000008">
    <property type="protein sequence ID" value="KTD50210.1"/>
    <property type="molecule type" value="Genomic_DNA"/>
</dbReference>